<dbReference type="PANTHER" id="PTHR46333:SF2">
    <property type="entry name" value="CYTOKINESIS PROTEIN 3"/>
    <property type="match status" value="1"/>
</dbReference>
<dbReference type="PROSITE" id="PS51257">
    <property type="entry name" value="PROKAR_LIPOPROTEIN"/>
    <property type="match status" value="1"/>
</dbReference>
<comment type="caution">
    <text evidence="3">The sequence shown here is derived from an EMBL/GenBank/DDBJ whole genome shotgun (WGS) entry which is preliminary data.</text>
</comment>
<dbReference type="PANTHER" id="PTHR46333">
    <property type="entry name" value="CYTOKINESIS PROTEIN 3"/>
    <property type="match status" value="1"/>
</dbReference>
<evidence type="ECO:0000313" key="3">
    <source>
        <dbReference type="EMBL" id="PAV31600.1"/>
    </source>
</evidence>
<dbReference type="Proteomes" id="UP000218887">
    <property type="component" value="Unassembled WGS sequence"/>
</dbReference>
<dbReference type="Pfam" id="PF01841">
    <property type="entry name" value="Transglut_core"/>
    <property type="match status" value="1"/>
</dbReference>
<reference evidence="3 4" key="1">
    <citation type="submission" date="2017-08" db="EMBL/GenBank/DDBJ databases">
        <title>Virgibacillus indicus sp. nov. and Virgibacillus profoundi sp. nov, two moderately halophilic bacteria isolated from marine sediment by using the Microfluidic Streak Plate.</title>
        <authorList>
            <person name="Xu B."/>
            <person name="Hu B."/>
            <person name="Wang J."/>
            <person name="Zhu Y."/>
            <person name="Huang L."/>
            <person name="Du W."/>
            <person name="Huang Y."/>
        </authorList>
    </citation>
    <scope>NUCLEOTIDE SEQUENCE [LARGE SCALE GENOMIC DNA]</scope>
    <source>
        <strain evidence="3 4">IO3-P3-H5</strain>
    </source>
</reference>
<evidence type="ECO:0000313" key="4">
    <source>
        <dbReference type="Proteomes" id="UP000218887"/>
    </source>
</evidence>
<dbReference type="SMART" id="SM00460">
    <property type="entry name" value="TGc"/>
    <property type="match status" value="1"/>
</dbReference>
<dbReference type="RefSeq" id="WP_095653969.1">
    <property type="nucleotide sequence ID" value="NZ_NPOA01000001.1"/>
</dbReference>
<dbReference type="OrthoDB" id="9787782at2"/>
<sequence>MKQVRIVFAIISMLLVVVGCSNEESAEPSEDEKQEEVKEVEAEDTEVIESAAIQLSPYAEEIDFSLISPEKEEISANTIVELKGTIGQADNFNENLIWVVITTDEPMKKIEKNDFNYYIPLENGEFSKQMKLHHGEGEYQVSVRVPSNKAGEEDKYYEAASFDVINQDQNVEREVEYTKYGVKNNIQLTSPAFGISDSEAGVHIEGTVPEDHTGEMVLVQVNKENENRQILFPVKDNKFSGDVPLYFGEGIHHIRIQTYNEAEDLYYESASFYADNQTETVFAEMEKYNEYITRGVSLDEPTFHTEAVLDQQAYQVAGEIDPEAPGAADINYVIVTVKHLDENLESGYLIPVENYQFDGTAYFRFGPGDYEVIINVPDLEQHDQSMFYFQGVVKINHQVEGIVDERDLLPSRGIESDHPAIIQKAEELTAGLESEREKAKAIYQFVAEHVAYDVEKAENDIFNIGDSALSTLESGIGICQDYAFLATALLRAIGIKSHYVEGYAGERHAWVEVKVDGEWLEMDPTWGAGYVQDGQFHFHYNEDYFDPDPNFLAETHTREGIMY</sequence>
<keyword evidence="1" id="KW-0732">Signal</keyword>
<feature type="signal peptide" evidence="1">
    <location>
        <begin position="1"/>
        <end position="26"/>
    </location>
</feature>
<keyword evidence="4" id="KW-1185">Reference proteome</keyword>
<name>A0A2A2IKB4_9BACI</name>
<feature type="chain" id="PRO_5013376439" description="Transglutaminase-like domain-containing protein" evidence="1">
    <location>
        <begin position="27"/>
        <end position="563"/>
    </location>
</feature>
<dbReference type="Gene3D" id="3.10.620.30">
    <property type="match status" value="1"/>
</dbReference>
<protein>
    <recommendedName>
        <fullName evidence="2">Transglutaminase-like domain-containing protein</fullName>
    </recommendedName>
</protein>
<dbReference type="AlphaFoldDB" id="A0A2A2IKB4"/>
<dbReference type="InterPro" id="IPR038765">
    <property type="entry name" value="Papain-like_cys_pep_sf"/>
</dbReference>
<dbReference type="InterPro" id="IPR052557">
    <property type="entry name" value="CAP/Cytokinesis_protein"/>
</dbReference>
<feature type="domain" description="Transglutaminase-like" evidence="2">
    <location>
        <begin position="471"/>
        <end position="526"/>
    </location>
</feature>
<gene>
    <name evidence="3" type="ORF">CIL05_02775</name>
</gene>
<dbReference type="GO" id="GO:0005737">
    <property type="term" value="C:cytoplasm"/>
    <property type="evidence" value="ECO:0007669"/>
    <property type="project" value="TreeGrafter"/>
</dbReference>
<evidence type="ECO:0000259" key="2">
    <source>
        <dbReference type="SMART" id="SM00460"/>
    </source>
</evidence>
<dbReference type="EMBL" id="NPOA01000001">
    <property type="protein sequence ID" value="PAV31600.1"/>
    <property type="molecule type" value="Genomic_DNA"/>
</dbReference>
<accession>A0A2A2IKB4</accession>
<proteinExistence type="predicted"/>
<dbReference type="SUPFAM" id="SSF54001">
    <property type="entry name" value="Cysteine proteinases"/>
    <property type="match status" value="1"/>
</dbReference>
<organism evidence="3 4">
    <name type="scientific">Virgibacillus profundi</name>
    <dbReference type="NCBI Taxonomy" id="2024555"/>
    <lineage>
        <taxon>Bacteria</taxon>
        <taxon>Bacillati</taxon>
        <taxon>Bacillota</taxon>
        <taxon>Bacilli</taxon>
        <taxon>Bacillales</taxon>
        <taxon>Bacillaceae</taxon>
        <taxon>Virgibacillus</taxon>
    </lineage>
</organism>
<dbReference type="InterPro" id="IPR002931">
    <property type="entry name" value="Transglutaminase-like"/>
</dbReference>
<evidence type="ECO:0000256" key="1">
    <source>
        <dbReference type="SAM" id="SignalP"/>
    </source>
</evidence>